<evidence type="ECO:0000256" key="2">
    <source>
        <dbReference type="SAM" id="Phobius"/>
    </source>
</evidence>
<comment type="caution">
    <text evidence="3">The sequence shown here is derived from an EMBL/GenBank/DDBJ whole genome shotgun (WGS) entry which is preliminary data.</text>
</comment>
<accession>A0ABQ9F4U0</accession>
<dbReference type="PANTHER" id="PTHR20765:SF1">
    <property type="entry name" value="EQUILIBRATIVE NUCLEOBASE TRANSPORTER 1"/>
    <property type="match status" value="1"/>
</dbReference>
<evidence type="ECO:0008006" key="5">
    <source>
        <dbReference type="Google" id="ProtNLM"/>
    </source>
</evidence>
<feature type="compositionally biased region" description="Basic residues" evidence="1">
    <location>
        <begin position="91"/>
        <end position="102"/>
    </location>
</feature>
<feature type="transmembrane region" description="Helical" evidence="2">
    <location>
        <begin position="233"/>
        <end position="252"/>
    </location>
</feature>
<evidence type="ECO:0000256" key="1">
    <source>
        <dbReference type="SAM" id="MobiDB-lite"/>
    </source>
</evidence>
<evidence type="ECO:0000313" key="4">
    <source>
        <dbReference type="Proteomes" id="UP001217089"/>
    </source>
</evidence>
<proteinExistence type="predicted"/>
<evidence type="ECO:0000313" key="3">
    <source>
        <dbReference type="EMBL" id="KAJ8312384.1"/>
    </source>
</evidence>
<feature type="transmembrane region" description="Helical" evidence="2">
    <location>
        <begin position="166"/>
        <end position="187"/>
    </location>
</feature>
<dbReference type="InterPro" id="IPR027197">
    <property type="entry name" value="SLC43A3"/>
</dbReference>
<feature type="region of interest" description="Disordered" evidence="1">
    <location>
        <begin position="88"/>
        <end position="109"/>
    </location>
</feature>
<dbReference type="PANTHER" id="PTHR20765">
    <property type="entry name" value="SOLUTE CARRIER FAMILY 43 MEMBER 3-RELATED"/>
    <property type="match status" value="1"/>
</dbReference>
<reference evidence="3 4" key="1">
    <citation type="submission" date="2022-12" db="EMBL/GenBank/DDBJ databases">
        <title>Chromosome-level genome of Tegillarca granosa.</title>
        <authorList>
            <person name="Kim J."/>
        </authorList>
    </citation>
    <scope>NUCLEOTIDE SEQUENCE [LARGE SCALE GENOMIC DNA]</scope>
    <source>
        <strain evidence="3">Teg-2019</strain>
        <tissue evidence="3">Adductor muscle</tissue>
    </source>
</reference>
<name>A0ABQ9F4U0_TEGGR</name>
<dbReference type="EMBL" id="JARBDR010000440">
    <property type="protein sequence ID" value="KAJ8312384.1"/>
    <property type="molecule type" value="Genomic_DNA"/>
</dbReference>
<keyword evidence="2" id="KW-0812">Transmembrane</keyword>
<gene>
    <name evidence="3" type="ORF">KUTeg_009757</name>
</gene>
<sequence length="300" mass="34187">MAKCECNKRHVSLVWALLECVFFTGLVFGWTWLSASLRRDGYFLDYCNVTFDINFDLTLDEGTLIPKPESPKELNPDLITNVENSRLQSNKQRKKKCRKKKISTTTKEPKENIAPWKTNDTQYFCDKQESQLELMNAIVLIIRNALILPIGFFLDSYGTTRTRLITFPWIIIPAFSLLSWAGLVILVTNLQVANLFGRVRCTILSSLIGCFHASSLVLHLVKLTQYDLEIQTSFMFLTIGVIPILVSTIAFLPKSRIPWPLPASYGKRGAMVKDSSNSRHSVKMIEKKKSEVFDIIVCKL</sequence>
<keyword evidence="2" id="KW-0472">Membrane</keyword>
<dbReference type="Proteomes" id="UP001217089">
    <property type="component" value="Unassembled WGS sequence"/>
</dbReference>
<feature type="transmembrane region" description="Helical" evidence="2">
    <location>
        <begin position="12"/>
        <end position="33"/>
    </location>
</feature>
<protein>
    <recommendedName>
        <fullName evidence="5">Solute carrier family 43 member 3</fullName>
    </recommendedName>
</protein>
<feature type="transmembrane region" description="Helical" evidence="2">
    <location>
        <begin position="134"/>
        <end position="154"/>
    </location>
</feature>
<feature type="transmembrane region" description="Helical" evidence="2">
    <location>
        <begin position="199"/>
        <end position="221"/>
    </location>
</feature>
<keyword evidence="2" id="KW-1133">Transmembrane helix</keyword>
<keyword evidence="4" id="KW-1185">Reference proteome</keyword>
<organism evidence="3 4">
    <name type="scientific">Tegillarca granosa</name>
    <name type="common">Malaysian cockle</name>
    <name type="synonym">Anadara granosa</name>
    <dbReference type="NCBI Taxonomy" id="220873"/>
    <lineage>
        <taxon>Eukaryota</taxon>
        <taxon>Metazoa</taxon>
        <taxon>Spiralia</taxon>
        <taxon>Lophotrochozoa</taxon>
        <taxon>Mollusca</taxon>
        <taxon>Bivalvia</taxon>
        <taxon>Autobranchia</taxon>
        <taxon>Pteriomorphia</taxon>
        <taxon>Arcoida</taxon>
        <taxon>Arcoidea</taxon>
        <taxon>Arcidae</taxon>
        <taxon>Tegillarca</taxon>
    </lineage>
</organism>